<protein>
    <submittedName>
        <fullName evidence="4">TetR/AcrR family transcriptional regulator</fullName>
    </submittedName>
</protein>
<dbReference type="Proteomes" id="UP000295431">
    <property type="component" value="Unassembled WGS sequence"/>
</dbReference>
<evidence type="ECO:0000313" key="5">
    <source>
        <dbReference type="Proteomes" id="UP000295431"/>
    </source>
</evidence>
<reference evidence="4 5" key="1">
    <citation type="submission" date="2019-03" db="EMBL/GenBank/DDBJ databases">
        <title>Draft genome sequences of novel Actinobacteria.</title>
        <authorList>
            <person name="Sahin N."/>
            <person name="Ay H."/>
            <person name="Saygin H."/>
        </authorList>
    </citation>
    <scope>NUCLEOTIDE SEQUENCE [LARGE SCALE GENOMIC DNA]</scope>
    <source>
        <strain evidence="4 5">DSM 45347</strain>
    </source>
</reference>
<gene>
    <name evidence="4" type="ORF">E1284_31750</name>
</gene>
<dbReference type="GO" id="GO:0000976">
    <property type="term" value="F:transcription cis-regulatory region binding"/>
    <property type="evidence" value="ECO:0007669"/>
    <property type="project" value="TreeGrafter"/>
</dbReference>
<dbReference type="PANTHER" id="PTHR30055:SF200">
    <property type="entry name" value="HTH-TYPE TRANSCRIPTIONAL REPRESSOR BDCR"/>
    <property type="match status" value="1"/>
</dbReference>
<dbReference type="SUPFAM" id="SSF48498">
    <property type="entry name" value="Tetracyclin repressor-like, C-terminal domain"/>
    <property type="match status" value="1"/>
</dbReference>
<dbReference type="Gene3D" id="1.10.357.10">
    <property type="entry name" value="Tetracycline Repressor, domain 2"/>
    <property type="match status" value="1"/>
</dbReference>
<evidence type="ECO:0000259" key="3">
    <source>
        <dbReference type="PROSITE" id="PS50977"/>
    </source>
</evidence>
<dbReference type="OrthoDB" id="1669699at2"/>
<dbReference type="AlphaFoldDB" id="A0A4R4NFB4"/>
<accession>A0A4R4NFB4</accession>
<dbReference type="PROSITE" id="PS01081">
    <property type="entry name" value="HTH_TETR_1"/>
    <property type="match status" value="1"/>
</dbReference>
<name>A0A4R4NFB4_9ACTN</name>
<sequence length="228" mass="25212">MARRQARFTAQDLADDPRLHDHSPALWREDLGAVQRGLLTSAVRCFAANGFHATTTRDIAEGVGLSPAALYVHFPSKELVLYEIIRVGHERVLEHLRMPSIMTLEGAADRLRAIVTAYTAWHARHHVAARVCQLELTGLSAEHYAEIVEVRRRTNAFFREAVARGVADGSFAQVDVNRVTRAMLSLSIDLVRWYRLDGPDSPELLGDFYADLALKLVAPAPAPAPAGE</sequence>
<comment type="caution">
    <text evidence="4">The sequence shown here is derived from an EMBL/GenBank/DDBJ whole genome shotgun (WGS) entry which is preliminary data.</text>
</comment>
<dbReference type="InterPro" id="IPR050109">
    <property type="entry name" value="HTH-type_TetR-like_transc_reg"/>
</dbReference>
<dbReference type="GO" id="GO:0003700">
    <property type="term" value="F:DNA-binding transcription factor activity"/>
    <property type="evidence" value="ECO:0007669"/>
    <property type="project" value="TreeGrafter"/>
</dbReference>
<dbReference type="Pfam" id="PF00440">
    <property type="entry name" value="TetR_N"/>
    <property type="match status" value="1"/>
</dbReference>
<feature type="DNA-binding region" description="H-T-H motif" evidence="2">
    <location>
        <begin position="55"/>
        <end position="74"/>
    </location>
</feature>
<dbReference type="InterPro" id="IPR023772">
    <property type="entry name" value="DNA-bd_HTH_TetR-type_CS"/>
</dbReference>
<evidence type="ECO:0000313" key="4">
    <source>
        <dbReference type="EMBL" id="TDC07871.1"/>
    </source>
</evidence>
<dbReference type="PRINTS" id="PR00455">
    <property type="entry name" value="HTHTETR"/>
</dbReference>
<keyword evidence="1 2" id="KW-0238">DNA-binding</keyword>
<dbReference type="RefSeq" id="WP_131943847.1">
    <property type="nucleotide sequence ID" value="NZ_BAAAMX010000051.1"/>
</dbReference>
<feature type="domain" description="HTH tetR-type" evidence="3">
    <location>
        <begin position="32"/>
        <end position="92"/>
    </location>
</feature>
<dbReference type="Pfam" id="PF17932">
    <property type="entry name" value="TetR_C_24"/>
    <property type="match status" value="1"/>
</dbReference>
<evidence type="ECO:0000256" key="2">
    <source>
        <dbReference type="PROSITE-ProRule" id="PRU00335"/>
    </source>
</evidence>
<dbReference type="InterPro" id="IPR041490">
    <property type="entry name" value="KstR2_TetR_C"/>
</dbReference>
<dbReference type="PANTHER" id="PTHR30055">
    <property type="entry name" value="HTH-TYPE TRANSCRIPTIONAL REGULATOR RUTR"/>
    <property type="match status" value="1"/>
</dbReference>
<dbReference type="InterPro" id="IPR009057">
    <property type="entry name" value="Homeodomain-like_sf"/>
</dbReference>
<dbReference type="SUPFAM" id="SSF46689">
    <property type="entry name" value="Homeodomain-like"/>
    <property type="match status" value="1"/>
</dbReference>
<dbReference type="InterPro" id="IPR036271">
    <property type="entry name" value="Tet_transcr_reg_TetR-rel_C_sf"/>
</dbReference>
<evidence type="ECO:0000256" key="1">
    <source>
        <dbReference type="ARBA" id="ARBA00023125"/>
    </source>
</evidence>
<dbReference type="PROSITE" id="PS50977">
    <property type="entry name" value="HTH_TETR_2"/>
    <property type="match status" value="1"/>
</dbReference>
<keyword evidence="5" id="KW-1185">Reference proteome</keyword>
<organism evidence="4 5">
    <name type="scientific">Actinomadura bangladeshensis</name>
    <dbReference type="NCBI Taxonomy" id="453573"/>
    <lineage>
        <taxon>Bacteria</taxon>
        <taxon>Bacillati</taxon>
        <taxon>Actinomycetota</taxon>
        <taxon>Actinomycetes</taxon>
        <taxon>Streptosporangiales</taxon>
        <taxon>Thermomonosporaceae</taxon>
        <taxon>Actinomadura</taxon>
    </lineage>
</organism>
<dbReference type="EMBL" id="SMJW01000231">
    <property type="protein sequence ID" value="TDC07871.1"/>
    <property type="molecule type" value="Genomic_DNA"/>
</dbReference>
<proteinExistence type="predicted"/>
<dbReference type="InterPro" id="IPR001647">
    <property type="entry name" value="HTH_TetR"/>
</dbReference>